<feature type="region of interest" description="Disordered" evidence="1">
    <location>
        <begin position="1"/>
        <end position="28"/>
    </location>
</feature>
<dbReference type="Proteomes" id="UP001156498">
    <property type="component" value="Chromosome"/>
</dbReference>
<evidence type="ECO:0000256" key="1">
    <source>
        <dbReference type="SAM" id="MobiDB-lite"/>
    </source>
</evidence>
<reference evidence="2 3" key="1">
    <citation type="journal article" date="2013" name="Int. J. Syst. Evol. Microbiol.">
        <title>Description of Streptomonospora sediminis sp. nov. and Streptomonospora nanhaiensis sp. nov., and reclassification of Nocardiopsis arabia Hozzein &amp; Goodfellow 2008 as Streptomonospora arabica comb. nov. and emended description of the genus Streptomonospora.</title>
        <authorList>
            <person name="Zhang D.F."/>
            <person name="Pan H.Q."/>
            <person name="He J."/>
            <person name="Zhang X.M."/>
            <person name="Zhang Y.G."/>
            <person name="Klenk H.P."/>
            <person name="Hu J.C."/>
            <person name="Li W.J."/>
        </authorList>
    </citation>
    <scope>NUCLEOTIDE SEQUENCE [LARGE SCALE GENOMIC DNA]</scope>
    <source>
        <strain evidence="2 3">12A09</strain>
    </source>
</reference>
<evidence type="ECO:0000313" key="2">
    <source>
        <dbReference type="EMBL" id="WAE73241.1"/>
    </source>
</evidence>
<keyword evidence="3" id="KW-1185">Reference proteome</keyword>
<proteinExistence type="predicted"/>
<dbReference type="InterPro" id="IPR021527">
    <property type="entry name" value="DUF2795"/>
</dbReference>
<organism evidence="2 3">
    <name type="scientific">Streptomonospora nanhaiensis</name>
    <dbReference type="NCBI Taxonomy" id="1323731"/>
    <lineage>
        <taxon>Bacteria</taxon>
        <taxon>Bacillati</taxon>
        <taxon>Actinomycetota</taxon>
        <taxon>Actinomycetes</taxon>
        <taxon>Streptosporangiales</taxon>
        <taxon>Nocardiopsidaceae</taxon>
        <taxon>Streptomonospora</taxon>
    </lineage>
</organism>
<sequence length="110" mass="12212">MHQRVRPRRAPSGARRGRTLSLSGGTDMGVKRGISGLRQILDRMEFPADKDRIVARALDEGGDEEILSALRAMPSADFYEAGEVLRAVPLPETERARTESARARERGERP</sequence>
<accession>A0ABY6YMI2</accession>
<dbReference type="RefSeq" id="WP_267947028.1">
    <property type="nucleotide sequence ID" value="NZ_CP113264.1"/>
</dbReference>
<dbReference type="Pfam" id="PF11387">
    <property type="entry name" value="DUF2795"/>
    <property type="match status" value="1"/>
</dbReference>
<dbReference type="EMBL" id="CP113264">
    <property type="protein sequence ID" value="WAE73241.1"/>
    <property type="molecule type" value="Genomic_DNA"/>
</dbReference>
<feature type="region of interest" description="Disordered" evidence="1">
    <location>
        <begin position="90"/>
        <end position="110"/>
    </location>
</feature>
<gene>
    <name evidence="2" type="ORF">OUQ99_29525</name>
</gene>
<evidence type="ECO:0000313" key="3">
    <source>
        <dbReference type="Proteomes" id="UP001156498"/>
    </source>
</evidence>
<name>A0ABY6YMI2_9ACTN</name>
<feature type="compositionally biased region" description="Basic and acidic residues" evidence="1">
    <location>
        <begin position="92"/>
        <end position="110"/>
    </location>
</feature>
<protein>
    <submittedName>
        <fullName evidence="2">DUF2795 domain-containing protein</fullName>
    </submittedName>
</protein>